<dbReference type="EMBL" id="PYVU01000063">
    <property type="protein sequence ID" value="PTB96175.1"/>
    <property type="molecule type" value="Genomic_DNA"/>
</dbReference>
<dbReference type="AlphaFoldDB" id="A0A2T4DQU7"/>
<feature type="transmembrane region" description="Helical" evidence="3">
    <location>
        <begin position="157"/>
        <end position="179"/>
    </location>
</feature>
<evidence type="ECO:0000256" key="2">
    <source>
        <dbReference type="SAM" id="MobiDB-lite"/>
    </source>
</evidence>
<evidence type="ECO:0000256" key="3">
    <source>
        <dbReference type="SAM" id="Phobius"/>
    </source>
</evidence>
<keyword evidence="3" id="KW-1133">Transmembrane helix</keyword>
<feature type="compositionally biased region" description="Polar residues" evidence="2">
    <location>
        <begin position="744"/>
        <end position="765"/>
    </location>
</feature>
<feature type="transmembrane region" description="Helical" evidence="3">
    <location>
        <begin position="56"/>
        <end position="74"/>
    </location>
</feature>
<feature type="compositionally biased region" description="Low complexity" evidence="2">
    <location>
        <begin position="920"/>
        <end position="933"/>
    </location>
</feature>
<gene>
    <name evidence="4" type="ORF">C9994_08535</name>
</gene>
<comment type="caution">
    <text evidence="4">The sequence shown here is derived from an EMBL/GenBank/DDBJ whole genome shotgun (WGS) entry which is preliminary data.</text>
</comment>
<dbReference type="Proteomes" id="UP000240608">
    <property type="component" value="Unassembled WGS sequence"/>
</dbReference>
<feature type="region of interest" description="Disordered" evidence="2">
    <location>
        <begin position="677"/>
        <end position="703"/>
    </location>
</feature>
<reference evidence="4 5" key="1">
    <citation type="submission" date="2018-03" db="EMBL/GenBank/DDBJ databases">
        <title>Cross-interface Injection: A General Nanoliter Liquid Handling Method Applied to Single Cells Genome Amplification Automated Nanoliter Liquid Handling Applied to Single Cell Multiple Displacement Amplification.</title>
        <authorList>
            <person name="Yun J."/>
            <person name="Xu P."/>
            <person name="Xu J."/>
            <person name="Dai X."/>
            <person name="Wang Y."/>
            <person name="Zheng X."/>
            <person name="Cao C."/>
            <person name="Yi Q."/>
            <person name="Zhu Y."/>
            <person name="Wang L."/>
            <person name="Dong Z."/>
            <person name="Huang Y."/>
            <person name="Huang L."/>
            <person name="Du W."/>
        </authorList>
    </citation>
    <scope>NUCLEOTIDE SEQUENCE [LARGE SCALE GENOMIC DNA]</scope>
    <source>
        <strain evidence="4 5">Z-D1-2</strain>
    </source>
</reference>
<feature type="compositionally biased region" description="Polar residues" evidence="2">
    <location>
        <begin position="934"/>
        <end position="959"/>
    </location>
</feature>
<feature type="region of interest" description="Disordered" evidence="2">
    <location>
        <begin position="1037"/>
        <end position="1065"/>
    </location>
</feature>
<proteinExistence type="predicted"/>
<feature type="region of interest" description="Disordered" evidence="2">
    <location>
        <begin position="920"/>
        <end position="965"/>
    </location>
</feature>
<sequence>MSNSDQIASILKRLKDYKRKYYLNRLLKGVLISLAYLLIAFLTFSVLEYQLRFGSLFRSLLFIVYAISGLYFIIKYILIPAYHLATQGKALSNEEAARQIGKYFPEINDKLLNFIQLNTLSGQQNTLIQASIEQKSRGLSSFNFSEGIKIQKSNRKYFPYVAIPILVMITILLFAPYLVTEGSYRIIKFNEEFVPEAPFMFHVEPAVLKAYKGEPFKLNVELSGNQIPKELYIYKEGVKQKLQNVGNNAFQFTLNNPQQSLNFSLEGAGFSSQTYQLTVVERPTLQNMAIELVYPAYTGLERERIENAGNLIVPEGTQAKWWVQSKATSSIVFDNSLDSTEILFDNVSNTTFNLEQYILNSFSYKLKLLNPAAEDDKNTTYSVEVIKDKAPEITLEAINDSSMYSKVALAGEISDDYGFSNFKLFYTLLENNKEKLKGSIALPYNKEILNQKYFKLWDVDSLLQKQGDKLQYYVQVWDNDAINGAKSTRTALKTIQIPDKSQLETNIKENAQETEKQIEQNIKSASDVNKKLEKLDQILKTKRSLNWEDKQLLEEILKDIQQQEKRLEEIQQKTEENKEKREKFTQQNPELKEKSEQLESLMEEMLKDKNDELMEKIREMLQNESQSDEFRESVEELNKKEKNRLKEMERLMELFKRLEVQYDMNKVGEDLKELSEKQEKLANETEQNNSEKSTEQNTEALEEQERLNKDFEEIKEELKNLKERNQSLKQPNAIEDTKEEENTIDQAQQESTQQLKEQNSKSAGQKQKEAAEGMKQMAQKMAQMQASMEMQALQENIDDLRDIVDNLLKLSFRQEELMKNFREVNASDPRFLSLSEQQLNMKDDAVIIEDSLNTLAERVFQLKTFITKEMATINESMDNSLSALKERDKNKAVGEQQFAMTSMNNLALMLDDVLEQMQMQMQASQGMSSQPQQGNEQQPSLSDMQKALNQQTQQLSESQKTGRELSEKLGELAAEQAKLRKMMEEMKRESNEKGKQEGAGSAGEIIEEMEKIEEDLINKRLGSRLIERQKKIVTKLLESEKAKQEQEEDEERKGETATDYQKERLPNAFKEYLEQKEKEIELLQTVPPSFTPYYKNEINKYYKRLKSTEN</sequence>
<keyword evidence="1" id="KW-0175">Coiled coil</keyword>
<keyword evidence="3" id="KW-0812">Transmembrane</keyword>
<protein>
    <recommendedName>
        <fullName evidence="6">ATPase</fullName>
    </recommendedName>
</protein>
<name>A0A2T4DQU7_9BACT</name>
<keyword evidence="3" id="KW-0472">Membrane</keyword>
<organism evidence="4 5">
    <name type="scientific">Marivirga lumbricoides</name>
    <dbReference type="NCBI Taxonomy" id="1046115"/>
    <lineage>
        <taxon>Bacteria</taxon>
        <taxon>Pseudomonadati</taxon>
        <taxon>Bacteroidota</taxon>
        <taxon>Cytophagia</taxon>
        <taxon>Cytophagales</taxon>
        <taxon>Marivirgaceae</taxon>
        <taxon>Marivirga</taxon>
    </lineage>
</organism>
<feature type="region of interest" description="Disordered" evidence="2">
    <location>
        <begin position="983"/>
        <end position="1003"/>
    </location>
</feature>
<evidence type="ECO:0000313" key="4">
    <source>
        <dbReference type="EMBL" id="PTB96175.1"/>
    </source>
</evidence>
<feature type="compositionally biased region" description="Polar residues" evidence="2">
    <location>
        <begin position="684"/>
        <end position="699"/>
    </location>
</feature>
<evidence type="ECO:0000313" key="5">
    <source>
        <dbReference type="Proteomes" id="UP000240608"/>
    </source>
</evidence>
<feature type="transmembrane region" description="Helical" evidence="3">
    <location>
        <begin position="21"/>
        <end position="44"/>
    </location>
</feature>
<feature type="region of interest" description="Disordered" evidence="2">
    <location>
        <begin position="722"/>
        <end position="772"/>
    </location>
</feature>
<evidence type="ECO:0008006" key="6">
    <source>
        <dbReference type="Google" id="ProtNLM"/>
    </source>
</evidence>
<feature type="coiled-coil region" evidence="1">
    <location>
        <begin position="783"/>
        <end position="810"/>
    </location>
</feature>
<evidence type="ECO:0000256" key="1">
    <source>
        <dbReference type="SAM" id="Coils"/>
    </source>
</evidence>
<feature type="compositionally biased region" description="Basic and acidic residues" evidence="2">
    <location>
        <begin position="983"/>
        <end position="996"/>
    </location>
</feature>
<accession>A0A2T4DQU7</accession>